<evidence type="ECO:0000256" key="6">
    <source>
        <dbReference type="ARBA" id="ARBA00022842"/>
    </source>
</evidence>
<comment type="similarity">
    <text evidence="2">Belongs to the KdsC family.</text>
</comment>
<protein>
    <submittedName>
        <fullName evidence="8">3-deoxy-D-manno-octulosonate 8-phosphate phosphatase (EC)</fullName>
        <ecNumber evidence="8">3.1.3.45</ecNumber>
    </submittedName>
</protein>
<evidence type="ECO:0000256" key="3">
    <source>
        <dbReference type="ARBA" id="ARBA00011881"/>
    </source>
</evidence>
<keyword evidence="6 7" id="KW-0460">Magnesium</keyword>
<feature type="binding site" evidence="7">
    <location>
        <position position="125"/>
    </location>
    <ligand>
        <name>Mg(2+)</name>
        <dbReference type="ChEBI" id="CHEBI:18420"/>
    </ligand>
</feature>
<comment type="cofactor">
    <cofactor evidence="1 7">
        <name>Mg(2+)</name>
        <dbReference type="ChEBI" id="CHEBI:18420"/>
    </cofactor>
</comment>
<dbReference type="SFLD" id="SFLDS00003">
    <property type="entry name" value="Haloacid_Dehalogenase"/>
    <property type="match status" value="1"/>
</dbReference>
<feature type="binding site" evidence="7">
    <location>
        <position position="32"/>
    </location>
    <ligand>
        <name>Mg(2+)</name>
        <dbReference type="ChEBI" id="CHEBI:18420"/>
    </ligand>
</feature>
<dbReference type="Gene3D" id="3.40.50.1000">
    <property type="entry name" value="HAD superfamily/HAD-like"/>
    <property type="match status" value="1"/>
</dbReference>
<dbReference type="GO" id="GO:0008781">
    <property type="term" value="F:N-acylneuraminate cytidylyltransferase activity"/>
    <property type="evidence" value="ECO:0007669"/>
    <property type="project" value="TreeGrafter"/>
</dbReference>
<dbReference type="EC" id="3.1.3.45" evidence="8"/>
<gene>
    <name evidence="8" type="ORF">HELGO_WM39484</name>
</gene>
<evidence type="ECO:0000256" key="2">
    <source>
        <dbReference type="ARBA" id="ARBA00005893"/>
    </source>
</evidence>
<keyword evidence="4 7" id="KW-0479">Metal-binding</keyword>
<dbReference type="EMBL" id="CACVAQ010000196">
    <property type="protein sequence ID" value="CAA6813109.1"/>
    <property type="molecule type" value="Genomic_DNA"/>
</dbReference>
<dbReference type="PIRSF" id="PIRSF006118">
    <property type="entry name" value="KDO8-P_Ptase"/>
    <property type="match status" value="1"/>
</dbReference>
<sequence>MLSNRRIVCHSQFEIVMSFLDKLHDINTIILDVDGVLTDSSVYVFEDGVLMRKMNVRDGYAIKYAISKGYRVIIITGGKSAGVITRLENLGVQEIYSGMQDKLEAMDELIEVYGLDLSASAYMGDDLPDYECLRLVGLSTCPANAAPEIRALCQYISPLKGGEGCVRDLIEKILKVQGNWIETDLVNLTNDKRDF</sequence>
<evidence type="ECO:0000256" key="5">
    <source>
        <dbReference type="ARBA" id="ARBA00022801"/>
    </source>
</evidence>
<dbReference type="SFLD" id="SFLDG01138">
    <property type="entry name" value="C1.6.2:_Deoxy-d-mannose-octulo"/>
    <property type="match status" value="1"/>
</dbReference>
<dbReference type="SUPFAM" id="SSF56784">
    <property type="entry name" value="HAD-like"/>
    <property type="match status" value="1"/>
</dbReference>
<name>A0A6S6SRM3_9BACT</name>
<dbReference type="PANTHER" id="PTHR21485">
    <property type="entry name" value="HAD SUPERFAMILY MEMBERS CMAS AND KDSC"/>
    <property type="match status" value="1"/>
</dbReference>
<dbReference type="InterPro" id="IPR023214">
    <property type="entry name" value="HAD_sf"/>
</dbReference>
<reference evidence="8" key="1">
    <citation type="submission" date="2020-01" db="EMBL/GenBank/DDBJ databases">
        <authorList>
            <person name="Meier V. D."/>
            <person name="Meier V D."/>
        </authorList>
    </citation>
    <scope>NUCLEOTIDE SEQUENCE</scope>
    <source>
        <strain evidence="8">HLG_WM_MAG_10</strain>
    </source>
</reference>
<keyword evidence="5 8" id="KW-0378">Hydrolase</keyword>
<evidence type="ECO:0000256" key="4">
    <source>
        <dbReference type="ARBA" id="ARBA00022723"/>
    </source>
</evidence>
<dbReference type="NCBIfam" id="TIGR01670">
    <property type="entry name" value="KdsC-phosphatas"/>
    <property type="match status" value="1"/>
</dbReference>
<accession>A0A6S6SRM3</accession>
<feature type="binding site" evidence="7">
    <location>
        <position position="34"/>
    </location>
    <ligand>
        <name>substrate</name>
    </ligand>
</feature>
<dbReference type="PANTHER" id="PTHR21485:SF3">
    <property type="entry name" value="N-ACYLNEURAMINATE CYTIDYLYLTRANSFERASE"/>
    <property type="match status" value="1"/>
</dbReference>
<dbReference type="GO" id="GO:0019143">
    <property type="term" value="F:3-deoxy-manno-octulosonate-8-phosphatase activity"/>
    <property type="evidence" value="ECO:0007669"/>
    <property type="project" value="UniProtKB-EC"/>
</dbReference>
<evidence type="ECO:0000313" key="8">
    <source>
        <dbReference type="EMBL" id="CAA6813109.1"/>
    </source>
</evidence>
<dbReference type="FunFam" id="3.40.50.1000:FF:000029">
    <property type="entry name" value="3-deoxy-D-manno-octulosonate 8-phosphate phosphatase KdsC"/>
    <property type="match status" value="1"/>
</dbReference>
<dbReference type="SFLD" id="SFLDG01136">
    <property type="entry name" value="C1.6:_Phosphoserine_Phosphatas"/>
    <property type="match status" value="1"/>
</dbReference>
<dbReference type="InterPro" id="IPR050793">
    <property type="entry name" value="CMP-NeuNAc_synthase"/>
</dbReference>
<evidence type="ECO:0000256" key="7">
    <source>
        <dbReference type="PIRSR" id="PIRSR006118-2"/>
    </source>
</evidence>
<dbReference type="AlphaFoldDB" id="A0A6S6SRM3"/>
<organism evidence="8">
    <name type="scientific">uncultured Aureispira sp</name>
    <dbReference type="NCBI Taxonomy" id="1331704"/>
    <lineage>
        <taxon>Bacteria</taxon>
        <taxon>Pseudomonadati</taxon>
        <taxon>Bacteroidota</taxon>
        <taxon>Saprospiria</taxon>
        <taxon>Saprospirales</taxon>
        <taxon>Saprospiraceae</taxon>
        <taxon>Aureispira</taxon>
        <taxon>environmental samples</taxon>
    </lineage>
</organism>
<proteinExistence type="inferred from homology"/>
<dbReference type="GO" id="GO:0046872">
    <property type="term" value="F:metal ion binding"/>
    <property type="evidence" value="ECO:0007669"/>
    <property type="project" value="UniProtKB-KW"/>
</dbReference>
<dbReference type="Pfam" id="PF08282">
    <property type="entry name" value="Hydrolase_3"/>
    <property type="match status" value="1"/>
</dbReference>
<dbReference type="InterPro" id="IPR010023">
    <property type="entry name" value="KdsC_fam"/>
</dbReference>
<comment type="subunit">
    <text evidence="3">Homotetramer.</text>
</comment>
<dbReference type="InterPro" id="IPR036412">
    <property type="entry name" value="HAD-like_sf"/>
</dbReference>
<evidence type="ECO:0000256" key="1">
    <source>
        <dbReference type="ARBA" id="ARBA00001946"/>
    </source>
</evidence>